<dbReference type="EMBL" id="KN847333">
    <property type="protein sequence ID" value="KIW46428.1"/>
    <property type="molecule type" value="Genomic_DNA"/>
</dbReference>
<reference evidence="1 2" key="1">
    <citation type="submission" date="2015-01" db="EMBL/GenBank/DDBJ databases">
        <title>The Genome Sequence of Exophiala oligosperma CBS72588.</title>
        <authorList>
            <consortium name="The Broad Institute Genomics Platform"/>
            <person name="Cuomo C."/>
            <person name="de Hoog S."/>
            <person name="Gorbushina A."/>
            <person name="Stielow B."/>
            <person name="Teixiera M."/>
            <person name="Abouelleil A."/>
            <person name="Chapman S.B."/>
            <person name="Priest M."/>
            <person name="Young S.K."/>
            <person name="Wortman J."/>
            <person name="Nusbaum C."/>
            <person name="Birren B."/>
        </authorList>
    </citation>
    <scope>NUCLEOTIDE SEQUENCE [LARGE SCALE GENOMIC DNA]</scope>
    <source>
        <strain evidence="1 2">CBS 72588</strain>
    </source>
</reference>
<evidence type="ECO:0000313" key="2">
    <source>
        <dbReference type="Proteomes" id="UP000053342"/>
    </source>
</evidence>
<sequence>MICQAIESLEALKTADFSHDSFNFLVKHPNKPVAEVVRIPQEFGQTLRSDMEVFAVDVNHTRVRTFESMVHCAWEHMHVSFSKVFQFLQTPAPELSPEAVPALCRMTATVLDLSLVSYVVSHGSRFDLNHLQKDMPIITVQGLDSNGLHVNCTLRRLACLHNFLDRNLVWTFQGYSPKELQIGQPMTESSGLYILSRIEDFADI</sequence>
<dbReference type="STRING" id="215243.A0A0D2DTI2"/>
<dbReference type="HOGENOM" id="CLU_1343249_0_0_1"/>
<organism evidence="1 2">
    <name type="scientific">Exophiala oligosperma</name>
    <dbReference type="NCBI Taxonomy" id="215243"/>
    <lineage>
        <taxon>Eukaryota</taxon>
        <taxon>Fungi</taxon>
        <taxon>Dikarya</taxon>
        <taxon>Ascomycota</taxon>
        <taxon>Pezizomycotina</taxon>
        <taxon>Eurotiomycetes</taxon>
        <taxon>Chaetothyriomycetidae</taxon>
        <taxon>Chaetothyriales</taxon>
        <taxon>Herpotrichiellaceae</taxon>
        <taxon>Exophiala</taxon>
    </lineage>
</organism>
<dbReference type="GeneID" id="27354174"/>
<protein>
    <submittedName>
        <fullName evidence="1">Uncharacterized protein</fullName>
    </submittedName>
</protein>
<evidence type="ECO:0000313" key="1">
    <source>
        <dbReference type="EMBL" id="KIW46428.1"/>
    </source>
</evidence>
<dbReference type="RefSeq" id="XP_016266644.1">
    <property type="nucleotide sequence ID" value="XM_016402747.1"/>
</dbReference>
<accession>A0A0D2DTI2</accession>
<keyword evidence="2" id="KW-1185">Reference proteome</keyword>
<dbReference type="AlphaFoldDB" id="A0A0D2DTI2"/>
<dbReference type="VEuPathDB" id="FungiDB:PV06_02100"/>
<dbReference type="Proteomes" id="UP000053342">
    <property type="component" value="Unassembled WGS sequence"/>
</dbReference>
<dbReference type="OrthoDB" id="428577at2759"/>
<gene>
    <name evidence="1" type="ORF">PV06_02100</name>
</gene>
<name>A0A0D2DTI2_9EURO</name>
<proteinExistence type="predicted"/>